<dbReference type="AlphaFoldDB" id="A0A1A9UHY5"/>
<evidence type="ECO:0000256" key="4">
    <source>
        <dbReference type="PROSITE-ProRule" id="PRU00146"/>
    </source>
</evidence>
<reference evidence="7" key="1">
    <citation type="submission" date="2020-05" db="UniProtKB">
        <authorList>
            <consortium name="EnsemblMetazoa"/>
        </authorList>
    </citation>
    <scope>IDENTIFICATION</scope>
    <source>
        <strain evidence="7">TTRI</strain>
    </source>
</reference>
<organism evidence="7 8">
    <name type="scientific">Glossina austeni</name>
    <name type="common">Savannah tsetse fly</name>
    <dbReference type="NCBI Taxonomy" id="7395"/>
    <lineage>
        <taxon>Eukaryota</taxon>
        <taxon>Metazoa</taxon>
        <taxon>Ecdysozoa</taxon>
        <taxon>Arthropoda</taxon>
        <taxon>Hexapoda</taxon>
        <taxon>Insecta</taxon>
        <taxon>Pterygota</taxon>
        <taxon>Neoptera</taxon>
        <taxon>Endopterygota</taxon>
        <taxon>Diptera</taxon>
        <taxon>Brachycera</taxon>
        <taxon>Muscomorpha</taxon>
        <taxon>Hippoboscoidea</taxon>
        <taxon>Glossinidae</taxon>
        <taxon>Glossina</taxon>
    </lineage>
</organism>
<dbReference type="GO" id="GO:0008270">
    <property type="term" value="F:zinc ion binding"/>
    <property type="evidence" value="ECO:0007669"/>
    <property type="project" value="UniProtKB-KW"/>
</dbReference>
<evidence type="ECO:0000313" key="8">
    <source>
        <dbReference type="Proteomes" id="UP000078200"/>
    </source>
</evidence>
<dbReference type="InterPro" id="IPR001965">
    <property type="entry name" value="Znf_PHD"/>
</dbReference>
<name>A0A1A9UHY5_GLOAU</name>
<feature type="region of interest" description="Disordered" evidence="5">
    <location>
        <begin position="293"/>
        <end position="316"/>
    </location>
</feature>
<dbReference type="STRING" id="7395.A0A1A9UHY5"/>
<feature type="region of interest" description="Disordered" evidence="5">
    <location>
        <begin position="64"/>
        <end position="84"/>
    </location>
</feature>
<evidence type="ECO:0000259" key="6">
    <source>
        <dbReference type="PROSITE" id="PS50016"/>
    </source>
</evidence>
<dbReference type="InterPro" id="IPR013761">
    <property type="entry name" value="SAM/pointed_sf"/>
</dbReference>
<dbReference type="SMART" id="SM00249">
    <property type="entry name" value="PHD"/>
    <property type="match status" value="2"/>
</dbReference>
<dbReference type="Gene3D" id="3.30.40.10">
    <property type="entry name" value="Zinc/RING finger domain, C3HC4 (zinc finger)"/>
    <property type="match status" value="2"/>
</dbReference>
<dbReference type="PANTHER" id="PTHR12247:SF139">
    <property type="entry name" value="ATHERIN-RELATED"/>
    <property type="match status" value="1"/>
</dbReference>
<dbReference type="VEuPathDB" id="VectorBase:GAUT005412"/>
<dbReference type="Proteomes" id="UP000078200">
    <property type="component" value="Unassembled WGS sequence"/>
</dbReference>
<dbReference type="InterPro" id="IPR019787">
    <property type="entry name" value="Znf_PHD-finger"/>
</dbReference>
<feature type="domain" description="PHD-type" evidence="6">
    <location>
        <begin position="101"/>
        <end position="160"/>
    </location>
</feature>
<dbReference type="GO" id="GO:0045892">
    <property type="term" value="P:negative regulation of DNA-templated transcription"/>
    <property type="evidence" value="ECO:0007669"/>
    <property type="project" value="TreeGrafter"/>
</dbReference>
<dbReference type="SMART" id="SM00454">
    <property type="entry name" value="SAM"/>
    <property type="match status" value="1"/>
</dbReference>
<keyword evidence="2 4" id="KW-0863">Zinc-finger</keyword>
<feature type="domain" description="PHD-type" evidence="6">
    <location>
        <begin position="157"/>
        <end position="214"/>
    </location>
</feature>
<keyword evidence="3" id="KW-0862">Zinc</keyword>
<feature type="compositionally biased region" description="Low complexity" evidence="5">
    <location>
        <begin position="16"/>
        <end position="32"/>
    </location>
</feature>
<dbReference type="SUPFAM" id="SSF47769">
    <property type="entry name" value="SAM/Pointed domain"/>
    <property type="match status" value="1"/>
</dbReference>
<keyword evidence="8" id="KW-1185">Reference proteome</keyword>
<evidence type="ECO:0000256" key="2">
    <source>
        <dbReference type="ARBA" id="ARBA00022771"/>
    </source>
</evidence>
<feature type="compositionally biased region" description="Polar residues" evidence="5">
    <location>
        <begin position="302"/>
        <end position="315"/>
    </location>
</feature>
<dbReference type="EnsemblMetazoa" id="GAUT005412-RA">
    <property type="protein sequence ID" value="GAUT005412-PA"/>
    <property type="gene ID" value="GAUT005412"/>
</dbReference>
<dbReference type="InterPro" id="IPR013083">
    <property type="entry name" value="Znf_RING/FYVE/PHD"/>
</dbReference>
<evidence type="ECO:0000256" key="1">
    <source>
        <dbReference type="ARBA" id="ARBA00022723"/>
    </source>
</evidence>
<feature type="region of interest" description="Disordered" evidence="5">
    <location>
        <begin position="9"/>
        <end position="52"/>
    </location>
</feature>
<dbReference type="SUPFAM" id="SSF57903">
    <property type="entry name" value="FYVE/PHD zinc finger"/>
    <property type="match status" value="2"/>
</dbReference>
<feature type="compositionally biased region" description="Polar residues" evidence="5">
    <location>
        <begin position="64"/>
        <end position="80"/>
    </location>
</feature>
<sequence>MKKVARLRIPMGEELASGSHSNSSNIASGESSVRTTGRIKKPKAVFDPSDNYLPRAQRQPIVTSLNNSQQGSSLHSNQQQTERRPVYSRASVACDDIVVSPAACIVCQKREAKRSSYANKNKLIACILCEKKIHRLCLKIDYDDFEVLRQNFKCENCRVCELCHAISDIDADVDKDLITCSKCFKSYHPNCHIPNVLQFQQNERNWKCNKCSVPGIINGNTLPVKTIREIIGDESASVSKSPWTGSAKSDDKGTSQNVNITATAVEAKTLVKRSLTETKLDVQKDVDCADVDKEKRHKRSDNNVQNIPSSSSNSFEAPIICSPDEDIDVPDVKDWSVDQVTQYFSQYFPKEAHVFKEQEIDGTSLLLLKRSDVIKKLPIKLGPSLRIYSLILKIQTQLNDPTLGWNCPV</sequence>
<dbReference type="PANTHER" id="PTHR12247">
    <property type="entry name" value="POLYCOMB GROUP PROTEIN"/>
    <property type="match status" value="1"/>
</dbReference>
<dbReference type="Gene3D" id="1.10.150.50">
    <property type="entry name" value="Transcription Factor, Ets-1"/>
    <property type="match status" value="1"/>
</dbReference>
<dbReference type="InterPro" id="IPR001660">
    <property type="entry name" value="SAM"/>
</dbReference>
<dbReference type="GO" id="GO:0005634">
    <property type="term" value="C:nucleus"/>
    <property type="evidence" value="ECO:0007669"/>
    <property type="project" value="TreeGrafter"/>
</dbReference>
<protein>
    <recommendedName>
        <fullName evidence="6">PHD-type domain-containing protein</fullName>
    </recommendedName>
</protein>
<dbReference type="Pfam" id="PF00628">
    <property type="entry name" value="PHD"/>
    <property type="match status" value="1"/>
</dbReference>
<evidence type="ECO:0000256" key="3">
    <source>
        <dbReference type="ARBA" id="ARBA00022833"/>
    </source>
</evidence>
<accession>A0A1A9UHY5</accession>
<evidence type="ECO:0000313" key="7">
    <source>
        <dbReference type="EnsemblMetazoa" id="GAUT005412-PA"/>
    </source>
</evidence>
<proteinExistence type="predicted"/>
<dbReference type="GO" id="GO:0042393">
    <property type="term" value="F:histone binding"/>
    <property type="evidence" value="ECO:0007669"/>
    <property type="project" value="TreeGrafter"/>
</dbReference>
<dbReference type="InterPro" id="IPR050548">
    <property type="entry name" value="PcG_chromatin_remod_factors"/>
</dbReference>
<dbReference type="InterPro" id="IPR011011">
    <property type="entry name" value="Znf_FYVE_PHD"/>
</dbReference>
<keyword evidence="1" id="KW-0479">Metal-binding</keyword>
<dbReference type="GO" id="GO:0003682">
    <property type="term" value="F:chromatin binding"/>
    <property type="evidence" value="ECO:0007669"/>
    <property type="project" value="TreeGrafter"/>
</dbReference>
<evidence type="ECO:0000256" key="5">
    <source>
        <dbReference type="SAM" id="MobiDB-lite"/>
    </source>
</evidence>
<dbReference type="PROSITE" id="PS50016">
    <property type="entry name" value="ZF_PHD_2"/>
    <property type="match status" value="2"/>
</dbReference>